<evidence type="ECO:0000256" key="1">
    <source>
        <dbReference type="ARBA" id="ARBA00022691"/>
    </source>
</evidence>
<dbReference type="GO" id="GO:0008168">
    <property type="term" value="F:methyltransferase activity"/>
    <property type="evidence" value="ECO:0007669"/>
    <property type="project" value="UniProtKB-KW"/>
</dbReference>
<dbReference type="PANTHER" id="PTHR12818">
    <property type="entry name" value="TRNA (ADENINE(37)-N6)-METHYLTRANSFERASE"/>
    <property type="match status" value="1"/>
</dbReference>
<evidence type="ECO:0000313" key="4">
    <source>
        <dbReference type="EMBL" id="TYB48263.1"/>
    </source>
</evidence>
<protein>
    <submittedName>
        <fullName evidence="4">tRNA (N6-threonylcarbamoyladenosine(37)-N6)-methyltransferase TrmO</fullName>
    </submittedName>
</protein>
<comment type="similarity">
    <text evidence="2">Belongs to the tRNA methyltransferase O family.</text>
</comment>
<keyword evidence="4" id="KW-0489">Methyltransferase</keyword>
<dbReference type="Proteomes" id="UP000323380">
    <property type="component" value="Unassembled WGS sequence"/>
</dbReference>
<dbReference type="PROSITE" id="PS01318">
    <property type="entry name" value="TSAA_1"/>
    <property type="match status" value="1"/>
</dbReference>
<dbReference type="STRING" id="1220554.GCA_001552135_04136"/>
<keyword evidence="5" id="KW-1185">Reference proteome</keyword>
<dbReference type="InterPro" id="IPR036414">
    <property type="entry name" value="YaeB_N_sf"/>
</dbReference>
<dbReference type="PROSITE" id="PS51668">
    <property type="entry name" value="TSAA_2"/>
    <property type="match status" value="1"/>
</dbReference>
<evidence type="ECO:0000256" key="2">
    <source>
        <dbReference type="ARBA" id="ARBA00033753"/>
    </source>
</evidence>
<feature type="domain" description="TsaA-like" evidence="3">
    <location>
        <begin position="6"/>
        <end position="134"/>
    </location>
</feature>
<dbReference type="InterPro" id="IPR023368">
    <property type="entry name" value="UPF0066_cons_site"/>
</dbReference>
<dbReference type="InterPro" id="IPR036413">
    <property type="entry name" value="YaeB-like_sf"/>
</dbReference>
<dbReference type="EMBL" id="VSFG01000001">
    <property type="protein sequence ID" value="TYB48263.1"/>
    <property type="molecule type" value="Genomic_DNA"/>
</dbReference>
<dbReference type="RefSeq" id="WP_067893588.1">
    <property type="nucleotide sequence ID" value="NZ_VSFG01000001.1"/>
</dbReference>
<keyword evidence="4" id="KW-0808">Transferase</keyword>
<organism evidence="4 5">
    <name type="scientific">Actinomadura chibensis</name>
    <dbReference type="NCBI Taxonomy" id="392828"/>
    <lineage>
        <taxon>Bacteria</taxon>
        <taxon>Bacillati</taxon>
        <taxon>Actinomycetota</taxon>
        <taxon>Actinomycetes</taxon>
        <taxon>Streptosporangiales</taxon>
        <taxon>Thermomonosporaceae</taxon>
        <taxon>Actinomadura</taxon>
    </lineage>
</organism>
<proteinExistence type="inferred from homology"/>
<dbReference type="NCBIfam" id="TIGR00104">
    <property type="entry name" value="tRNA_TsaA"/>
    <property type="match status" value="1"/>
</dbReference>
<dbReference type="CDD" id="cd09281">
    <property type="entry name" value="UPF0066"/>
    <property type="match status" value="1"/>
</dbReference>
<evidence type="ECO:0000313" key="5">
    <source>
        <dbReference type="Proteomes" id="UP000323380"/>
    </source>
</evidence>
<dbReference type="Gene3D" id="2.40.30.70">
    <property type="entry name" value="YaeB-like"/>
    <property type="match status" value="1"/>
</dbReference>
<name>A0A5D0NUF6_9ACTN</name>
<evidence type="ECO:0000259" key="3">
    <source>
        <dbReference type="PROSITE" id="PS51668"/>
    </source>
</evidence>
<dbReference type="Pfam" id="PF01980">
    <property type="entry name" value="TrmO_N"/>
    <property type="match status" value="1"/>
</dbReference>
<dbReference type="PANTHER" id="PTHR12818:SF0">
    <property type="entry name" value="TRNA (ADENINE(37)-N6)-METHYLTRANSFERASE"/>
    <property type="match status" value="1"/>
</dbReference>
<sequence>MSDYTLRPVGRVVSVLTDREQAPRQPDEGAPDAWLVFDDQYAPALDGLTPGTDALLFTWLDRADRDTLAVHPRGEASRPVTGVFATRSPDRPNPIGLHTVHVLAVTGSRVHVQNLEALDATPILDIKPILTPDR</sequence>
<dbReference type="SUPFAM" id="SSF118196">
    <property type="entry name" value="YaeB-like"/>
    <property type="match status" value="1"/>
</dbReference>
<keyword evidence="1" id="KW-0949">S-adenosyl-L-methionine</keyword>
<accession>A0A5D0NUF6</accession>
<gene>
    <name evidence="4" type="primary">tsaA</name>
    <name evidence="4" type="ORF">FXF69_03335</name>
</gene>
<reference evidence="4 5" key="1">
    <citation type="submission" date="2019-08" db="EMBL/GenBank/DDBJ databases">
        <title>Actinomadura sp. nov. CYP1-5 isolated from mountain soil.</title>
        <authorList>
            <person name="Songsumanus A."/>
            <person name="Kuncharoen N."/>
            <person name="Kudo T."/>
            <person name="Yuki M."/>
            <person name="Igarashi Y."/>
            <person name="Tanasupawat S."/>
        </authorList>
    </citation>
    <scope>NUCLEOTIDE SEQUENCE [LARGE SCALE GENOMIC DNA]</scope>
    <source>
        <strain evidence="4 5">JCM 14158</strain>
    </source>
</reference>
<comment type="caution">
    <text evidence="4">The sequence shown here is derived from an EMBL/GenBank/DDBJ whole genome shotgun (WGS) entry which is preliminary data.</text>
</comment>
<dbReference type="InterPro" id="IPR023370">
    <property type="entry name" value="TrmO-like_N"/>
</dbReference>
<dbReference type="AlphaFoldDB" id="A0A5D0NUF6"/>
<dbReference type="InterPro" id="IPR040372">
    <property type="entry name" value="YaeB-like"/>
</dbReference>
<dbReference type="GO" id="GO:0032259">
    <property type="term" value="P:methylation"/>
    <property type="evidence" value="ECO:0007669"/>
    <property type="project" value="UniProtKB-KW"/>
</dbReference>